<dbReference type="OrthoDB" id="10322753at2759"/>
<organism evidence="3 4">
    <name type="scientific">Giardia muris</name>
    <dbReference type="NCBI Taxonomy" id="5742"/>
    <lineage>
        <taxon>Eukaryota</taxon>
        <taxon>Metamonada</taxon>
        <taxon>Diplomonadida</taxon>
        <taxon>Hexamitidae</taxon>
        <taxon>Giardiinae</taxon>
        <taxon>Giardia</taxon>
    </lineage>
</organism>
<reference evidence="3 4" key="1">
    <citation type="submission" date="2019-05" db="EMBL/GenBank/DDBJ databases">
        <title>The compact genome of Giardia muris reveals important steps in the evolution of intestinal protozoan parasites.</title>
        <authorList>
            <person name="Xu F."/>
            <person name="Jimenez-Gonzalez A."/>
            <person name="Einarsson E."/>
            <person name="Astvaldsson A."/>
            <person name="Peirasmaki D."/>
            <person name="Eckmann L."/>
            <person name="Andersson J.O."/>
            <person name="Svard S.G."/>
            <person name="Jerlstrom-Hultqvist J."/>
        </authorList>
    </citation>
    <scope>NUCLEOTIDE SEQUENCE [LARGE SCALE GENOMIC DNA]</scope>
    <source>
        <strain evidence="3 4">Roberts-Thomson</strain>
    </source>
</reference>
<evidence type="ECO:0000313" key="4">
    <source>
        <dbReference type="Proteomes" id="UP000315496"/>
    </source>
</evidence>
<dbReference type="Proteomes" id="UP000315496">
    <property type="component" value="Chromosome 2"/>
</dbReference>
<feature type="compositionally biased region" description="Low complexity" evidence="2">
    <location>
        <begin position="800"/>
        <end position="810"/>
    </location>
</feature>
<feature type="region of interest" description="Disordered" evidence="2">
    <location>
        <begin position="456"/>
        <end position="479"/>
    </location>
</feature>
<feature type="coiled-coil region" evidence="1">
    <location>
        <begin position="35"/>
        <end position="97"/>
    </location>
</feature>
<evidence type="ECO:0000313" key="3">
    <source>
        <dbReference type="EMBL" id="TNJ28723.1"/>
    </source>
</evidence>
<feature type="compositionally biased region" description="Low complexity" evidence="2">
    <location>
        <begin position="247"/>
        <end position="259"/>
    </location>
</feature>
<dbReference type="VEuPathDB" id="GiardiaDB:GMRT_13806"/>
<feature type="coiled-coil region" evidence="1">
    <location>
        <begin position="367"/>
        <end position="408"/>
    </location>
</feature>
<accession>A0A4Z1T414</accession>
<keyword evidence="4" id="KW-1185">Reference proteome</keyword>
<comment type="caution">
    <text evidence="3">The sequence shown here is derived from an EMBL/GenBank/DDBJ whole genome shotgun (WGS) entry which is preliminary data.</text>
</comment>
<feature type="region of interest" description="Disordered" evidence="2">
    <location>
        <begin position="557"/>
        <end position="576"/>
    </location>
</feature>
<keyword evidence="1" id="KW-0175">Coiled coil</keyword>
<proteinExistence type="predicted"/>
<feature type="compositionally biased region" description="Acidic residues" evidence="2">
    <location>
        <begin position="990"/>
        <end position="999"/>
    </location>
</feature>
<gene>
    <name evidence="3" type="ORF">GMRT_13806</name>
</gene>
<feature type="coiled-coil region" evidence="1">
    <location>
        <begin position="142"/>
        <end position="211"/>
    </location>
</feature>
<feature type="region of interest" description="Disordered" evidence="2">
    <location>
        <begin position="800"/>
        <end position="1020"/>
    </location>
</feature>
<sequence>MQGYEHARDLNDRFYGLVGTVSALQSANTQCKFTIEQMERDLMVLRSQNAQLKEELRENEELMLKSSRTCDRLAGEVHRLTHENEGLREELVAARHAAEATTATHDQNEKVLASAVVELKRQLDDAALADTLRQDSHAQHTIQSLELQNAQLAAALRSCEQQVGQLTQQLQTAGGQLAAARQHLITEQSNAIAQRQMLERYKERLQELEHLWSQPDTATRSLRVEELIHAPVNADLTVSSIPADPGSNPSSRHTSASASTSGVALALDVRTQQEVRLLRNQLQAYEERAATKDKELQELRTLLLEKSDQIQQLEQRVANPEPQTGEQYRADIEALHAALAAHAQAAATDRAALQASSVTDPKLLEKLEALSGERSQLEAKLNIDEKKLRELQEERLRLKRRVNDLVNYALKARRALHSLHGKLKYGGNKGYLSQEEIDLMRLELAEVLNNRISLSRSSTPRGSIHTSKATEMSSDTTLRKPPKAVIPANVASPPPVPQRATLDKMAEELNSAADISPTVSIATVTPETRPNRSSSRLAVDEPEILAPPVTLLVGEPIRSGQRGRRQSQDVPEARTSIEALGRPSSARDTAGTYTRVTSSVEKRAHTAYVRRPNHFSTYYGSVVDSDIESPTPTDLVSEIRHPERKSTQDFLMMSITPLQDPPNYSISRTATIDSTDVDMDIDEALPDASPPPSTAPVVLSVNQNPILVISAEAPTIVDYILTSPTGSRSETTQGTPTRSLSTDGTRRATTFVESPELDVVTSLTVSRGAPIVEVASPVIIPDAASDDTLAIAARASLASQQTGALSSSSSNIEPTPTDSPMVLPRRGPGPGARVSRDKAIVLSTGRSLERSAPGGDTLSEDTIPPSSQLASERRESASLMEQPRSMADDSTDTFDFGNLGVPQAVDDPDCEERPFEPEVILSTGGASPPPLPAKGLTKMQGKRQGASPDRSAPMTDIDLNYYSDIPSEQDYRVDGTGGGTPADDKRYEDDAFDDLDDFYNESPSEARGIASAADDFDFDL</sequence>
<feature type="compositionally biased region" description="Polar residues" evidence="2">
    <location>
        <begin position="456"/>
        <end position="476"/>
    </location>
</feature>
<dbReference type="AlphaFoldDB" id="A0A4Z1T414"/>
<evidence type="ECO:0000256" key="1">
    <source>
        <dbReference type="SAM" id="Coils"/>
    </source>
</evidence>
<evidence type="ECO:0000256" key="2">
    <source>
        <dbReference type="SAM" id="MobiDB-lite"/>
    </source>
</evidence>
<name>A0A4Z1T414_GIAMU</name>
<feature type="region of interest" description="Disordered" evidence="2">
    <location>
        <begin position="723"/>
        <end position="746"/>
    </location>
</feature>
<protein>
    <submittedName>
        <fullName evidence="3">Uncharacterized protein</fullName>
    </submittedName>
</protein>
<feature type="region of interest" description="Disordered" evidence="2">
    <location>
        <begin position="237"/>
        <end position="259"/>
    </location>
</feature>
<feature type="coiled-coil region" evidence="1">
    <location>
        <begin position="268"/>
        <end position="316"/>
    </location>
</feature>
<dbReference type="EMBL" id="VDLU01000002">
    <property type="protein sequence ID" value="TNJ28723.1"/>
    <property type="molecule type" value="Genomic_DNA"/>
</dbReference>